<evidence type="ECO:0000256" key="1">
    <source>
        <dbReference type="SAM" id="Phobius"/>
    </source>
</evidence>
<gene>
    <name evidence="3" type="ORF">L210DRAFT_144084</name>
</gene>
<protein>
    <submittedName>
        <fullName evidence="3">Uncharacterized protein</fullName>
    </submittedName>
</protein>
<name>A0AAD4C8P1_BOLED</name>
<reference evidence="3" key="2">
    <citation type="journal article" date="2020" name="Nat. Commun.">
        <title>Large-scale genome sequencing of mycorrhizal fungi provides insights into the early evolution of symbiotic traits.</title>
        <authorList>
            <person name="Miyauchi S."/>
            <person name="Kiss E."/>
            <person name="Kuo A."/>
            <person name="Drula E."/>
            <person name="Kohler A."/>
            <person name="Sanchez-Garcia M."/>
            <person name="Morin E."/>
            <person name="Andreopoulos B."/>
            <person name="Barry K.W."/>
            <person name="Bonito G."/>
            <person name="Buee M."/>
            <person name="Carver A."/>
            <person name="Chen C."/>
            <person name="Cichocki N."/>
            <person name="Clum A."/>
            <person name="Culley D."/>
            <person name="Crous P.W."/>
            <person name="Fauchery L."/>
            <person name="Girlanda M."/>
            <person name="Hayes R.D."/>
            <person name="Keri Z."/>
            <person name="LaButti K."/>
            <person name="Lipzen A."/>
            <person name="Lombard V."/>
            <person name="Magnuson J."/>
            <person name="Maillard F."/>
            <person name="Murat C."/>
            <person name="Nolan M."/>
            <person name="Ohm R.A."/>
            <person name="Pangilinan J."/>
            <person name="Pereira M.F."/>
            <person name="Perotto S."/>
            <person name="Peter M."/>
            <person name="Pfister S."/>
            <person name="Riley R."/>
            <person name="Sitrit Y."/>
            <person name="Stielow J.B."/>
            <person name="Szollosi G."/>
            <person name="Zifcakova L."/>
            <person name="Stursova M."/>
            <person name="Spatafora J.W."/>
            <person name="Tedersoo L."/>
            <person name="Vaario L.M."/>
            <person name="Yamada A."/>
            <person name="Yan M."/>
            <person name="Wang P."/>
            <person name="Xu J."/>
            <person name="Bruns T."/>
            <person name="Baldrian P."/>
            <person name="Vilgalys R."/>
            <person name="Dunand C."/>
            <person name="Henrissat B."/>
            <person name="Grigoriev I.V."/>
            <person name="Hibbett D."/>
            <person name="Nagy L.G."/>
            <person name="Martin F.M."/>
        </authorList>
    </citation>
    <scope>NUCLEOTIDE SEQUENCE</scope>
    <source>
        <strain evidence="3">BED1</strain>
    </source>
</reference>
<accession>A0AAD4C8P1</accession>
<reference evidence="3" key="1">
    <citation type="submission" date="2019-10" db="EMBL/GenBank/DDBJ databases">
        <authorList>
            <consortium name="DOE Joint Genome Institute"/>
            <person name="Kuo A."/>
            <person name="Miyauchi S."/>
            <person name="Kiss E."/>
            <person name="Drula E."/>
            <person name="Kohler A."/>
            <person name="Sanchez-Garcia M."/>
            <person name="Andreopoulos B."/>
            <person name="Barry K.W."/>
            <person name="Bonito G."/>
            <person name="Buee M."/>
            <person name="Carver A."/>
            <person name="Chen C."/>
            <person name="Cichocki N."/>
            <person name="Clum A."/>
            <person name="Culley D."/>
            <person name="Crous P.W."/>
            <person name="Fauchery L."/>
            <person name="Girlanda M."/>
            <person name="Hayes R."/>
            <person name="Keri Z."/>
            <person name="LaButti K."/>
            <person name="Lipzen A."/>
            <person name="Lombard V."/>
            <person name="Magnuson J."/>
            <person name="Maillard F."/>
            <person name="Morin E."/>
            <person name="Murat C."/>
            <person name="Nolan M."/>
            <person name="Ohm R."/>
            <person name="Pangilinan J."/>
            <person name="Pereira M."/>
            <person name="Perotto S."/>
            <person name="Peter M."/>
            <person name="Riley R."/>
            <person name="Sitrit Y."/>
            <person name="Stielow B."/>
            <person name="Szollosi G."/>
            <person name="Zifcakova L."/>
            <person name="Stursova M."/>
            <person name="Spatafora J.W."/>
            <person name="Tedersoo L."/>
            <person name="Vaario L.-M."/>
            <person name="Yamada A."/>
            <person name="Yan M."/>
            <person name="Wang P."/>
            <person name="Xu J."/>
            <person name="Bruns T."/>
            <person name="Baldrian P."/>
            <person name="Vilgalys R."/>
            <person name="Henrissat B."/>
            <person name="Grigoriev I.V."/>
            <person name="Hibbett D."/>
            <person name="Nagy L.G."/>
            <person name="Martin F.M."/>
        </authorList>
    </citation>
    <scope>NUCLEOTIDE SEQUENCE</scope>
    <source>
        <strain evidence="3">BED1</strain>
    </source>
</reference>
<sequence>MSSLAIISALVFLSSLPVARADIHCDISIGGTNVCSWFNDFNGGVVIAVVGGIATLVVFLGFNIYASLFRPRVSPRYAHSNQRQVPVTDPLPPVQFYAVPGENWYPVVPNKGWSAIDPSRDYPRVQNAGPAYRGYVV</sequence>
<keyword evidence="1" id="KW-0472">Membrane</keyword>
<proteinExistence type="predicted"/>
<feature type="chain" id="PRO_5041996811" evidence="2">
    <location>
        <begin position="22"/>
        <end position="137"/>
    </location>
</feature>
<dbReference type="Proteomes" id="UP001194468">
    <property type="component" value="Unassembled WGS sequence"/>
</dbReference>
<keyword evidence="1" id="KW-0812">Transmembrane</keyword>
<evidence type="ECO:0000256" key="2">
    <source>
        <dbReference type="SAM" id="SignalP"/>
    </source>
</evidence>
<keyword evidence="1" id="KW-1133">Transmembrane helix</keyword>
<dbReference type="EMBL" id="WHUW01000001">
    <property type="protein sequence ID" value="KAF8452312.1"/>
    <property type="molecule type" value="Genomic_DNA"/>
</dbReference>
<feature type="signal peptide" evidence="2">
    <location>
        <begin position="1"/>
        <end position="21"/>
    </location>
</feature>
<evidence type="ECO:0000313" key="3">
    <source>
        <dbReference type="EMBL" id="KAF8452312.1"/>
    </source>
</evidence>
<feature type="transmembrane region" description="Helical" evidence="1">
    <location>
        <begin position="45"/>
        <end position="66"/>
    </location>
</feature>
<keyword evidence="2" id="KW-0732">Signal</keyword>
<comment type="caution">
    <text evidence="3">The sequence shown here is derived from an EMBL/GenBank/DDBJ whole genome shotgun (WGS) entry which is preliminary data.</text>
</comment>
<organism evidence="3 4">
    <name type="scientific">Boletus edulis BED1</name>
    <dbReference type="NCBI Taxonomy" id="1328754"/>
    <lineage>
        <taxon>Eukaryota</taxon>
        <taxon>Fungi</taxon>
        <taxon>Dikarya</taxon>
        <taxon>Basidiomycota</taxon>
        <taxon>Agaricomycotina</taxon>
        <taxon>Agaricomycetes</taxon>
        <taxon>Agaricomycetidae</taxon>
        <taxon>Boletales</taxon>
        <taxon>Boletineae</taxon>
        <taxon>Boletaceae</taxon>
        <taxon>Boletoideae</taxon>
        <taxon>Boletus</taxon>
    </lineage>
</organism>
<evidence type="ECO:0000313" key="4">
    <source>
        <dbReference type="Proteomes" id="UP001194468"/>
    </source>
</evidence>
<keyword evidence="4" id="KW-1185">Reference proteome</keyword>
<dbReference type="AlphaFoldDB" id="A0AAD4C8P1"/>